<reference evidence="2 3" key="1">
    <citation type="journal article" date="2018" name="Nat. Genet.">
        <title>The Rosa genome provides new insights in the design of modern roses.</title>
        <authorList>
            <person name="Bendahmane M."/>
        </authorList>
    </citation>
    <scope>NUCLEOTIDE SEQUENCE [LARGE SCALE GENOMIC DNA]</scope>
    <source>
        <strain evidence="3">cv. Old Blush</strain>
    </source>
</reference>
<dbReference type="Proteomes" id="UP000238479">
    <property type="component" value="Chromosome 2"/>
</dbReference>
<dbReference type="Gramene" id="PRQ48014">
    <property type="protein sequence ID" value="PRQ48014"/>
    <property type="gene ID" value="RchiOBHm_Chr2g0105981"/>
</dbReference>
<keyword evidence="3" id="KW-1185">Reference proteome</keyword>
<keyword evidence="1 2" id="KW-0808">Transferase</keyword>
<sequence length="178" mass="19601">MNLVRNYEGISKPLLVAQVTELVDGIFIGCSISHAVMDSTSFWHFFNTWSEISRFGSDHDKVASQISTSSTPVFGRQFLVGLIDLPSYISLEYKGDSAASWSSISLLTRSSPRFNVYGNDFGWGRPLAVPSEAVDKRSGKLTVFPGTKEGSVDFEVYLLPKILQAMGDDAEFMEAVLT</sequence>
<dbReference type="PANTHER" id="PTHR31896:SF39">
    <property type="entry name" value="PROTEIN ENHANCED PSEUDOMONAS SUSCEPTIBILITY 1-LIKE"/>
    <property type="match status" value="1"/>
</dbReference>
<dbReference type="Gene3D" id="3.30.559.10">
    <property type="entry name" value="Chloramphenicol acetyltransferase-like domain"/>
    <property type="match status" value="1"/>
</dbReference>
<protein>
    <submittedName>
        <fullName evidence="2">Putative anthocyanin 6''-O-malonyltransferase</fullName>
        <ecNumber evidence="2">2.3.1.171</ecNumber>
    </submittedName>
</protein>
<dbReference type="GO" id="GO:0033809">
    <property type="term" value="F:anthocyanin 6''-O-malonyltransferase activity"/>
    <property type="evidence" value="ECO:0007669"/>
    <property type="project" value="UniProtKB-EC"/>
</dbReference>
<gene>
    <name evidence="2" type="ORF">RchiOBHm_Chr2g0105981</name>
</gene>
<dbReference type="InterPro" id="IPR051283">
    <property type="entry name" value="Sec_Metabolite_Acyltrans"/>
</dbReference>
<dbReference type="PANTHER" id="PTHR31896">
    <property type="entry name" value="FAMILY REGULATORY PROTEIN, PUTATIVE (AFU_ORTHOLOGUE AFUA_3G14730)-RELATED"/>
    <property type="match status" value="1"/>
</dbReference>
<keyword evidence="2" id="KW-0012">Acyltransferase</keyword>
<accession>A0A2P6RNN1</accession>
<dbReference type="InterPro" id="IPR023213">
    <property type="entry name" value="CAT-like_dom_sf"/>
</dbReference>
<dbReference type="AlphaFoldDB" id="A0A2P6RNN1"/>
<comment type="caution">
    <text evidence="2">The sequence shown here is derived from an EMBL/GenBank/DDBJ whole genome shotgun (WGS) entry which is preliminary data.</text>
</comment>
<dbReference type="Pfam" id="PF02458">
    <property type="entry name" value="Transferase"/>
    <property type="match status" value="2"/>
</dbReference>
<name>A0A2P6RNN1_ROSCH</name>
<dbReference type="EMBL" id="PDCK01000040">
    <property type="protein sequence ID" value="PRQ48014.1"/>
    <property type="molecule type" value="Genomic_DNA"/>
</dbReference>
<evidence type="ECO:0000313" key="3">
    <source>
        <dbReference type="Proteomes" id="UP000238479"/>
    </source>
</evidence>
<dbReference type="STRING" id="74649.A0A2P6RNN1"/>
<evidence type="ECO:0000256" key="1">
    <source>
        <dbReference type="ARBA" id="ARBA00022679"/>
    </source>
</evidence>
<organism evidence="2 3">
    <name type="scientific">Rosa chinensis</name>
    <name type="common">China rose</name>
    <dbReference type="NCBI Taxonomy" id="74649"/>
    <lineage>
        <taxon>Eukaryota</taxon>
        <taxon>Viridiplantae</taxon>
        <taxon>Streptophyta</taxon>
        <taxon>Embryophyta</taxon>
        <taxon>Tracheophyta</taxon>
        <taxon>Spermatophyta</taxon>
        <taxon>Magnoliopsida</taxon>
        <taxon>eudicotyledons</taxon>
        <taxon>Gunneridae</taxon>
        <taxon>Pentapetalae</taxon>
        <taxon>rosids</taxon>
        <taxon>fabids</taxon>
        <taxon>Rosales</taxon>
        <taxon>Rosaceae</taxon>
        <taxon>Rosoideae</taxon>
        <taxon>Rosoideae incertae sedis</taxon>
        <taxon>Rosa</taxon>
    </lineage>
</organism>
<evidence type="ECO:0000313" key="2">
    <source>
        <dbReference type="EMBL" id="PRQ48014.1"/>
    </source>
</evidence>
<dbReference type="EC" id="2.3.1.171" evidence="2"/>
<proteinExistence type="predicted"/>